<dbReference type="InterPro" id="IPR038765">
    <property type="entry name" value="Papain-like_cys_pep_sf"/>
</dbReference>
<dbReference type="OrthoDB" id="6534631at2"/>
<name>A0A2S7X381_9GAMM</name>
<proteinExistence type="predicted"/>
<protein>
    <recommendedName>
        <fullName evidence="3">Peptidoglycan peptidase</fullName>
    </recommendedName>
</protein>
<dbReference type="Pfam" id="PF05708">
    <property type="entry name" value="Peptidase_C92"/>
    <property type="match status" value="1"/>
</dbReference>
<gene>
    <name evidence="1" type="ORF">BTO22_13075</name>
</gene>
<dbReference type="AlphaFoldDB" id="A0A2S7X381"/>
<evidence type="ECO:0000313" key="1">
    <source>
        <dbReference type="EMBL" id="PQJ84459.1"/>
    </source>
</evidence>
<dbReference type="RefSeq" id="WP_105055913.1">
    <property type="nucleotide sequence ID" value="NZ_CAWNRT010000002.1"/>
</dbReference>
<dbReference type="InterPro" id="IPR024453">
    <property type="entry name" value="Peptidase_C92"/>
</dbReference>
<accession>A0A2S7X381</accession>
<organism evidence="1 2">
    <name type="scientific">Aliivibrio sifiae</name>
    <dbReference type="NCBI Taxonomy" id="566293"/>
    <lineage>
        <taxon>Bacteria</taxon>
        <taxon>Pseudomonadati</taxon>
        <taxon>Pseudomonadota</taxon>
        <taxon>Gammaproteobacteria</taxon>
        <taxon>Vibrionales</taxon>
        <taxon>Vibrionaceae</taxon>
        <taxon>Aliivibrio</taxon>
    </lineage>
</organism>
<evidence type="ECO:0000313" key="2">
    <source>
        <dbReference type="Proteomes" id="UP000239263"/>
    </source>
</evidence>
<dbReference type="Gene3D" id="3.90.1720.10">
    <property type="entry name" value="endopeptidase domain like (from Nostoc punctiforme)"/>
    <property type="match status" value="1"/>
</dbReference>
<comment type="caution">
    <text evidence="1">The sequence shown here is derived from an EMBL/GenBank/DDBJ whole genome shotgun (WGS) entry which is preliminary data.</text>
</comment>
<sequence length="230" mass="26498">MVKLTEVDKNGNEHRVTGLKLFGSDYPQIITCDKIKPGDVLFCYQDPKSESFFNKKKTKLIQSKTKGIYVHCGIYLGNDLVADAAGKFVRTIKLNEFIDSYSYIVVSRCEYLKEDKITKMIAYAYNCVKNKIEYDLGGAINLPKKRMEHRRFIWGNKPKPNIEKKNDKMFCSEFVLNCFKASGYISKDDKTYVAHMWSPTDLAHDDLLSFQGYIAINGIESIHRDDIFLL</sequence>
<dbReference type="Proteomes" id="UP000239263">
    <property type="component" value="Unassembled WGS sequence"/>
</dbReference>
<dbReference type="SUPFAM" id="SSF54001">
    <property type="entry name" value="Cysteine proteinases"/>
    <property type="match status" value="1"/>
</dbReference>
<dbReference type="EMBL" id="MSCO01000002">
    <property type="protein sequence ID" value="PQJ84459.1"/>
    <property type="molecule type" value="Genomic_DNA"/>
</dbReference>
<reference evidence="1 2" key="1">
    <citation type="submission" date="2016-12" db="EMBL/GenBank/DDBJ databases">
        <title>Diversity of luminous bacteria.</title>
        <authorList>
            <person name="Yoshizawa S."/>
            <person name="Kogure K."/>
        </authorList>
    </citation>
    <scope>NUCLEOTIDE SEQUENCE [LARGE SCALE GENOMIC DNA]</scope>
    <source>
        <strain evidence="1 2">ATCC 33715</strain>
    </source>
</reference>
<evidence type="ECO:0008006" key="3">
    <source>
        <dbReference type="Google" id="ProtNLM"/>
    </source>
</evidence>